<reference evidence="13" key="1">
    <citation type="journal article" date="2014" name="Sci. Data">
        <title>Genomes of diverse isolates of the marine cyanobacterium Prochlorococcus.</title>
        <authorList>
            <person name="Biller S."/>
            <person name="Berube P."/>
            <person name="Thompson J."/>
            <person name="Kelly L."/>
            <person name="Roggensack S."/>
            <person name="Awad L."/>
            <person name="Roache-Johnson K."/>
            <person name="Ding H."/>
            <person name="Giovannoni S.J."/>
            <person name="Moore L.R."/>
            <person name="Chisholm S.W."/>
        </authorList>
    </citation>
    <scope>NUCLEOTIDE SEQUENCE [LARGE SCALE GENOMIC DNA]</scope>
    <source>
        <strain evidence="13">PAC1</strain>
    </source>
</reference>
<dbReference type="PANTHER" id="PTHR21087:SF16">
    <property type="entry name" value="SHIKIMATE KINASE 1, CHLOROPLASTIC"/>
    <property type="match status" value="1"/>
</dbReference>
<comment type="caution">
    <text evidence="12">The sequence shown here is derived from an EMBL/GenBank/DDBJ whole genome shotgun (WGS) entry which is preliminary data.</text>
</comment>
<keyword evidence="11" id="KW-0460">Magnesium</keyword>
<dbReference type="HAMAP" id="MF_00109">
    <property type="entry name" value="Shikimate_kinase"/>
    <property type="match status" value="1"/>
</dbReference>
<dbReference type="GO" id="GO:0000287">
    <property type="term" value="F:magnesium ion binding"/>
    <property type="evidence" value="ECO:0007669"/>
    <property type="project" value="UniProtKB-UniRule"/>
</dbReference>
<keyword evidence="8 11" id="KW-0067">ATP-binding</keyword>
<dbReference type="InterPro" id="IPR027417">
    <property type="entry name" value="P-loop_NTPase"/>
</dbReference>
<keyword evidence="5 11" id="KW-0808">Transferase</keyword>
<name>A0A0A2C864_PROMR</name>
<keyword evidence="11" id="KW-0479">Metal-binding</keyword>
<proteinExistence type="inferred from homology"/>
<dbReference type="GO" id="GO:0005524">
    <property type="term" value="F:ATP binding"/>
    <property type="evidence" value="ECO:0007669"/>
    <property type="project" value="UniProtKB-UniRule"/>
</dbReference>
<comment type="subcellular location">
    <subcellularLocation>
        <location evidence="11">Cytoplasm</location>
    </subcellularLocation>
</comment>
<dbReference type="GO" id="GO:0009423">
    <property type="term" value="P:chorismate biosynthetic process"/>
    <property type="evidence" value="ECO:0007669"/>
    <property type="project" value="UniProtKB-UniRule"/>
</dbReference>
<protein>
    <recommendedName>
        <fullName evidence="3 11">Shikimate kinase</fullName>
        <shortName evidence="11">SK</shortName>
        <ecNumber evidence="3 11">2.7.1.71</ecNumber>
    </recommendedName>
</protein>
<dbReference type="UniPathway" id="UPA00053">
    <property type="reaction ID" value="UER00088"/>
</dbReference>
<comment type="catalytic activity">
    <reaction evidence="10 11">
        <text>shikimate + ATP = 3-phosphoshikimate + ADP + H(+)</text>
        <dbReference type="Rhea" id="RHEA:13121"/>
        <dbReference type="ChEBI" id="CHEBI:15378"/>
        <dbReference type="ChEBI" id="CHEBI:30616"/>
        <dbReference type="ChEBI" id="CHEBI:36208"/>
        <dbReference type="ChEBI" id="CHEBI:145989"/>
        <dbReference type="ChEBI" id="CHEBI:456216"/>
        <dbReference type="EC" id="2.7.1.71"/>
    </reaction>
</comment>
<comment type="cofactor">
    <cofactor evidence="11">
        <name>Mg(2+)</name>
        <dbReference type="ChEBI" id="CHEBI:18420"/>
    </cofactor>
    <text evidence="11">Binds 1 Mg(2+) ion per subunit.</text>
</comment>
<dbReference type="PROSITE" id="PS01128">
    <property type="entry name" value="SHIKIMATE_KINASE"/>
    <property type="match status" value="1"/>
</dbReference>
<evidence type="ECO:0000256" key="8">
    <source>
        <dbReference type="ARBA" id="ARBA00022840"/>
    </source>
</evidence>
<keyword evidence="4 11" id="KW-0028">Amino-acid biosynthesis</keyword>
<keyword evidence="11" id="KW-0963">Cytoplasm</keyword>
<evidence type="ECO:0000256" key="4">
    <source>
        <dbReference type="ARBA" id="ARBA00022605"/>
    </source>
</evidence>
<dbReference type="EC" id="2.7.1.71" evidence="3 11"/>
<evidence type="ECO:0000256" key="11">
    <source>
        <dbReference type="HAMAP-Rule" id="MF_00109"/>
    </source>
</evidence>
<dbReference type="AlphaFoldDB" id="A0A0A2C864"/>
<comment type="pathway">
    <text evidence="1 11">Metabolic intermediate biosynthesis; chorismate biosynthesis; chorismate from D-erythrose 4-phosphate and phosphoenolpyruvate: step 5/7.</text>
</comment>
<dbReference type="GO" id="GO:0004765">
    <property type="term" value="F:shikimate kinase activity"/>
    <property type="evidence" value="ECO:0007669"/>
    <property type="project" value="UniProtKB-UniRule"/>
</dbReference>
<comment type="subunit">
    <text evidence="11">Monomer.</text>
</comment>
<keyword evidence="9 11" id="KW-0057">Aromatic amino acid biosynthesis</keyword>
<feature type="binding site" evidence="11">
    <location>
        <position position="48"/>
    </location>
    <ligand>
        <name>substrate</name>
    </ligand>
</feature>
<dbReference type="InterPro" id="IPR000623">
    <property type="entry name" value="Shikimate_kinase/TSH1"/>
</dbReference>
<dbReference type="SUPFAM" id="SSF52540">
    <property type="entry name" value="P-loop containing nucleoside triphosphate hydrolases"/>
    <property type="match status" value="1"/>
</dbReference>
<keyword evidence="6 11" id="KW-0547">Nucleotide-binding</keyword>
<evidence type="ECO:0000256" key="5">
    <source>
        <dbReference type="ARBA" id="ARBA00022679"/>
    </source>
</evidence>
<dbReference type="PRINTS" id="PR01100">
    <property type="entry name" value="SHIKIMTKNASE"/>
</dbReference>
<dbReference type="Gene3D" id="3.40.50.300">
    <property type="entry name" value="P-loop containing nucleotide triphosphate hydrolases"/>
    <property type="match status" value="1"/>
</dbReference>
<comment type="similarity">
    <text evidence="2 11">Belongs to the shikimate kinase family.</text>
</comment>
<keyword evidence="7 11" id="KW-0418">Kinase</keyword>
<dbReference type="Pfam" id="PF01202">
    <property type="entry name" value="SKI"/>
    <property type="match status" value="1"/>
</dbReference>
<feature type="binding site" evidence="11">
    <location>
        <position position="72"/>
    </location>
    <ligand>
        <name>substrate</name>
    </ligand>
</feature>
<evidence type="ECO:0000256" key="3">
    <source>
        <dbReference type="ARBA" id="ARBA00012154"/>
    </source>
</evidence>
<dbReference type="InterPro" id="IPR023000">
    <property type="entry name" value="Shikimate_kinase_CS"/>
</dbReference>
<dbReference type="EMBL" id="JNAX01000005">
    <property type="protein sequence ID" value="KGG21742.1"/>
    <property type="molecule type" value="Genomic_DNA"/>
</dbReference>
<sequence length="198" mass="22157">MTVQSTPKPLKEKLGGRNIYLIGMMGSGKSQTGPVLAKMINYAFVDTDDVIEKASKQSISSIFETDGETVFRDVEKKVLKEISQHHSLVIATGGGLVTLPENWGILHQGIVIWLDLDLKRSIKRLESDKKKRPLLIGDDLAVNFSQIYESRKPIYLESDLRIEVEDQSPYEVATMIAEHLPSILIEPGTQAERHTTEL</sequence>
<evidence type="ECO:0000256" key="6">
    <source>
        <dbReference type="ARBA" id="ARBA00022741"/>
    </source>
</evidence>
<dbReference type="CDD" id="cd00464">
    <property type="entry name" value="SK"/>
    <property type="match status" value="1"/>
</dbReference>
<feature type="binding site" evidence="11">
    <location>
        <position position="167"/>
    </location>
    <ligand>
        <name>ATP</name>
        <dbReference type="ChEBI" id="CHEBI:30616"/>
    </ligand>
</feature>
<feature type="binding site" evidence="11">
    <location>
        <position position="94"/>
    </location>
    <ligand>
        <name>substrate</name>
    </ligand>
</feature>
<dbReference type="PANTHER" id="PTHR21087">
    <property type="entry name" value="SHIKIMATE KINASE"/>
    <property type="match status" value="1"/>
</dbReference>
<organism evidence="12 13">
    <name type="scientific">Prochlorococcus marinus str. PAC1</name>
    <dbReference type="NCBI Taxonomy" id="59924"/>
    <lineage>
        <taxon>Bacteria</taxon>
        <taxon>Bacillati</taxon>
        <taxon>Cyanobacteriota</taxon>
        <taxon>Cyanophyceae</taxon>
        <taxon>Synechococcales</taxon>
        <taxon>Prochlorococcaceae</taxon>
        <taxon>Prochlorococcus</taxon>
    </lineage>
</organism>
<feature type="binding site" evidence="11">
    <location>
        <position position="30"/>
    </location>
    <ligand>
        <name>Mg(2+)</name>
        <dbReference type="ChEBI" id="CHEBI:18420"/>
    </ligand>
</feature>
<gene>
    <name evidence="11" type="primary">aroK</name>
    <name evidence="12" type="ORF">EV03_0481</name>
</gene>
<evidence type="ECO:0000256" key="7">
    <source>
        <dbReference type="ARBA" id="ARBA00022777"/>
    </source>
</evidence>
<evidence type="ECO:0000256" key="2">
    <source>
        <dbReference type="ARBA" id="ARBA00006997"/>
    </source>
</evidence>
<feature type="binding site" evidence="11">
    <location>
        <position position="151"/>
    </location>
    <ligand>
        <name>substrate</name>
    </ligand>
</feature>
<comment type="function">
    <text evidence="11">Catalyzes the specific phosphorylation of the 3-hydroxyl group of shikimic acid using ATP as a cosubstrate.</text>
</comment>
<evidence type="ECO:0000313" key="12">
    <source>
        <dbReference type="EMBL" id="KGG21742.1"/>
    </source>
</evidence>
<evidence type="ECO:0000256" key="1">
    <source>
        <dbReference type="ARBA" id="ARBA00004842"/>
    </source>
</evidence>
<dbReference type="Proteomes" id="UP000030392">
    <property type="component" value="Unassembled WGS sequence"/>
</dbReference>
<dbReference type="GO" id="GO:0008652">
    <property type="term" value="P:amino acid biosynthetic process"/>
    <property type="evidence" value="ECO:0007669"/>
    <property type="project" value="UniProtKB-KW"/>
</dbReference>
<dbReference type="GO" id="GO:0009073">
    <property type="term" value="P:aromatic amino acid family biosynthetic process"/>
    <property type="evidence" value="ECO:0007669"/>
    <property type="project" value="UniProtKB-KW"/>
</dbReference>
<dbReference type="InterPro" id="IPR031322">
    <property type="entry name" value="Shikimate/glucono_kinase"/>
</dbReference>
<feature type="binding site" evidence="11">
    <location>
        <position position="132"/>
    </location>
    <ligand>
        <name>ATP</name>
        <dbReference type="ChEBI" id="CHEBI:30616"/>
    </ligand>
</feature>
<feature type="binding site" evidence="11">
    <location>
        <begin position="26"/>
        <end position="31"/>
    </location>
    <ligand>
        <name>ATP</name>
        <dbReference type="ChEBI" id="CHEBI:30616"/>
    </ligand>
</feature>
<accession>A0A0A2C864</accession>
<dbReference type="RefSeq" id="WP_036904756.1">
    <property type="nucleotide sequence ID" value="NZ_CP138967.1"/>
</dbReference>
<evidence type="ECO:0000256" key="10">
    <source>
        <dbReference type="ARBA" id="ARBA00048567"/>
    </source>
</evidence>
<evidence type="ECO:0000313" key="13">
    <source>
        <dbReference type="Proteomes" id="UP000030392"/>
    </source>
</evidence>
<evidence type="ECO:0000256" key="9">
    <source>
        <dbReference type="ARBA" id="ARBA00023141"/>
    </source>
</evidence>
<dbReference type="GO" id="GO:0005829">
    <property type="term" value="C:cytosol"/>
    <property type="evidence" value="ECO:0007669"/>
    <property type="project" value="TreeGrafter"/>
</dbReference>